<protein>
    <recommendedName>
        <fullName evidence="4">L-serine ammonia-lyase</fullName>
        <ecNumber evidence="4">4.3.1.17</ecNumber>
    </recommendedName>
</protein>
<dbReference type="EC" id="4.3.1.17" evidence="4"/>
<dbReference type="OrthoDB" id="9805537at2"/>
<dbReference type="PANTHER" id="PTHR30182">
    <property type="entry name" value="L-SERINE DEHYDRATASE"/>
    <property type="match status" value="1"/>
</dbReference>
<evidence type="ECO:0000256" key="7">
    <source>
        <dbReference type="ARBA" id="ARBA00022723"/>
    </source>
</evidence>
<dbReference type="GO" id="GO:0046872">
    <property type="term" value="F:metal ion binding"/>
    <property type="evidence" value="ECO:0007669"/>
    <property type="project" value="UniProtKB-KW"/>
</dbReference>
<dbReference type="PANTHER" id="PTHR30182:SF1">
    <property type="entry name" value="L-SERINE DEHYDRATASE 1"/>
    <property type="match status" value="1"/>
</dbReference>
<organism evidence="13 14">
    <name type="scientific">Desulforhopalus singaporensis</name>
    <dbReference type="NCBI Taxonomy" id="91360"/>
    <lineage>
        <taxon>Bacteria</taxon>
        <taxon>Pseudomonadati</taxon>
        <taxon>Thermodesulfobacteriota</taxon>
        <taxon>Desulfobulbia</taxon>
        <taxon>Desulfobulbales</taxon>
        <taxon>Desulfocapsaceae</taxon>
        <taxon>Desulforhopalus</taxon>
    </lineage>
</organism>
<dbReference type="SUPFAM" id="SSF143548">
    <property type="entry name" value="Serine metabolism enzymes domain"/>
    <property type="match status" value="1"/>
</dbReference>
<reference evidence="13 14" key="1">
    <citation type="submission" date="2016-10" db="EMBL/GenBank/DDBJ databases">
        <authorList>
            <person name="de Groot N.N."/>
        </authorList>
    </citation>
    <scope>NUCLEOTIDE SEQUENCE [LARGE SCALE GENOMIC DNA]</scope>
    <source>
        <strain evidence="13 14">DSM 12130</strain>
    </source>
</reference>
<keyword evidence="7" id="KW-0479">Metal-binding</keyword>
<evidence type="ECO:0000256" key="5">
    <source>
        <dbReference type="ARBA" id="ARBA00022432"/>
    </source>
</evidence>
<evidence type="ECO:0000256" key="11">
    <source>
        <dbReference type="ARBA" id="ARBA00049406"/>
    </source>
</evidence>
<dbReference type="GO" id="GO:0003941">
    <property type="term" value="F:L-serine ammonia-lyase activity"/>
    <property type="evidence" value="ECO:0007669"/>
    <property type="project" value="UniProtKB-EC"/>
</dbReference>
<keyword evidence="5" id="KW-0312">Gluconeogenesis</keyword>
<sequence length="521" mass="54676">MTYPSILNDVIGPVMRGPSSSHSAAAVRIGRIGRELMGGDLDRVEVSLDLAGSLPTTYLTQGSDMGLCGGLLGFDADDERLPNYRSELEKGDLSVHYTTGHLGDPHPNTYNLTLANSTERHSLVAISTGGGMIEVTEIDGLPVSFSGDCYGLAVWTARPHHAVTELLSDAGCTTTVSDSGTQPLVFATRSTPFDDKLLNAITQQQESVRARTLTPVLPILTAEQMTVLFTTGTEMENYAAQKNIDNLADLALDYEAARGGIKRDEVLKKALYLVDVLENSIKRGLLGTEFADRILGFQSGKYKKRHKQGTMLDLGILDRVIPYVTALMEVKSSMGVIVAAPTAGSCGGLPGTVLAAADAMQMGTEAKARALLAAGLIGVLVATRSTFSAEVCGCQAECGVSSGMIAAAMVSMMGGDPVTSLKAASIALQNIFGMVCDPVANRVEVPCLGKNILAASNGVSCANLALAGFDHVVPFDEVVAAMDSVGRAIPHELRCTALGGLSLAPTSKRIEKKLESQLAGK</sequence>
<evidence type="ECO:0000256" key="1">
    <source>
        <dbReference type="ARBA" id="ARBA00001966"/>
    </source>
</evidence>
<dbReference type="GO" id="GO:0006094">
    <property type="term" value="P:gluconeogenesis"/>
    <property type="evidence" value="ECO:0007669"/>
    <property type="project" value="UniProtKB-KW"/>
</dbReference>
<dbReference type="EMBL" id="FNJI01000015">
    <property type="protein sequence ID" value="SDP30556.1"/>
    <property type="molecule type" value="Genomic_DNA"/>
</dbReference>
<dbReference type="Gene3D" id="3.30.1330.90">
    <property type="entry name" value="D-3-phosphoglycerate dehydrogenase, domain 3"/>
    <property type="match status" value="1"/>
</dbReference>
<evidence type="ECO:0000256" key="6">
    <source>
        <dbReference type="ARBA" id="ARBA00022485"/>
    </source>
</evidence>
<evidence type="ECO:0000256" key="3">
    <source>
        <dbReference type="ARBA" id="ARBA00008636"/>
    </source>
</evidence>
<feature type="domain" description="Serine dehydratase-like alpha subunit" evidence="12">
    <location>
        <begin position="248"/>
        <end position="501"/>
    </location>
</feature>
<name>A0A1H0RNJ5_9BACT</name>
<dbReference type="Proteomes" id="UP000199073">
    <property type="component" value="Unassembled WGS sequence"/>
</dbReference>
<evidence type="ECO:0000256" key="4">
    <source>
        <dbReference type="ARBA" id="ARBA00012093"/>
    </source>
</evidence>
<comment type="pathway">
    <text evidence="2">Carbohydrate biosynthesis; gluconeogenesis.</text>
</comment>
<dbReference type="AlphaFoldDB" id="A0A1H0RNJ5"/>
<dbReference type="InterPro" id="IPR005130">
    <property type="entry name" value="Ser_deHydtase-like_asu"/>
</dbReference>
<keyword evidence="10" id="KW-0456">Lyase</keyword>
<keyword evidence="14" id="KW-1185">Reference proteome</keyword>
<comment type="catalytic activity">
    <reaction evidence="11">
        <text>L-serine = pyruvate + NH4(+)</text>
        <dbReference type="Rhea" id="RHEA:19169"/>
        <dbReference type="ChEBI" id="CHEBI:15361"/>
        <dbReference type="ChEBI" id="CHEBI:28938"/>
        <dbReference type="ChEBI" id="CHEBI:33384"/>
        <dbReference type="EC" id="4.3.1.17"/>
    </reaction>
</comment>
<dbReference type="STRING" id="91360.SAMN05660330_02371"/>
<comment type="similarity">
    <text evidence="3">Belongs to the iron-sulfur dependent L-serine dehydratase family.</text>
</comment>
<dbReference type="GO" id="GO:0051539">
    <property type="term" value="F:4 iron, 4 sulfur cluster binding"/>
    <property type="evidence" value="ECO:0007669"/>
    <property type="project" value="UniProtKB-KW"/>
</dbReference>
<keyword evidence="6" id="KW-0004">4Fe-4S</keyword>
<evidence type="ECO:0000256" key="2">
    <source>
        <dbReference type="ARBA" id="ARBA00004742"/>
    </source>
</evidence>
<evidence type="ECO:0000313" key="14">
    <source>
        <dbReference type="Proteomes" id="UP000199073"/>
    </source>
</evidence>
<evidence type="ECO:0000313" key="13">
    <source>
        <dbReference type="EMBL" id="SDP30556.1"/>
    </source>
</evidence>
<dbReference type="InterPro" id="IPR029009">
    <property type="entry name" value="ASB_dom_sf"/>
</dbReference>
<dbReference type="RefSeq" id="WP_092223060.1">
    <property type="nucleotide sequence ID" value="NZ_FNJI01000015.1"/>
</dbReference>
<evidence type="ECO:0000259" key="12">
    <source>
        <dbReference type="Pfam" id="PF03313"/>
    </source>
</evidence>
<evidence type="ECO:0000256" key="10">
    <source>
        <dbReference type="ARBA" id="ARBA00023239"/>
    </source>
</evidence>
<dbReference type="InterPro" id="IPR051318">
    <property type="entry name" value="Fe-S_L-Ser"/>
</dbReference>
<dbReference type="Pfam" id="PF03313">
    <property type="entry name" value="SDH_alpha"/>
    <property type="match status" value="1"/>
</dbReference>
<comment type="cofactor">
    <cofactor evidence="1">
        <name>[4Fe-4S] cluster</name>
        <dbReference type="ChEBI" id="CHEBI:49883"/>
    </cofactor>
</comment>
<keyword evidence="8" id="KW-0408">Iron</keyword>
<keyword evidence="9" id="KW-0411">Iron-sulfur</keyword>
<evidence type="ECO:0000256" key="8">
    <source>
        <dbReference type="ARBA" id="ARBA00023004"/>
    </source>
</evidence>
<proteinExistence type="inferred from homology"/>
<accession>A0A1H0RNJ5</accession>
<evidence type="ECO:0000256" key="9">
    <source>
        <dbReference type="ARBA" id="ARBA00023014"/>
    </source>
</evidence>
<gene>
    <name evidence="13" type="ORF">SAMN05660330_02371</name>
</gene>